<sequence>MKDSESVDEFSGKLSGMMSKYNSLGATLENGILVRKLLDSAPEKFIQLVASIEQTTDVDDMPFEEAVGRLKAYEDRLKLKQGNTTGENSLLFSKSDGHMGQRSAGKSHSYGGRGRGTYGERGRSGPRGRGSGRGRGGRWGGSVQQETWNTTRKPKDKKHVKCFKCDQLGHYASECEEGKKPNEAANLTQTQEEEAALHLTVHGEESSELVLLNEDKVFPNQDGGRVEENRALWYLDNGASNHMTGRKDLFADLDEKVTGQVRFGDGSKVQIKGKGTILFECKNGEQQIVTDVYFIPDLNSNIISLGQMTEAGYKVNMVQNYLWLRDEYDCLIMRVQRSYNRLYKIMLKTSQPVCLMAKLDDSAWLWHARMGHVNFQVLEAMAKKELVHGMPVIKHPKQVCEGCLVAKQTRQPFPQETQWRARQPLELIHGDLCGPITPQTEGGNRYFLLLVDDLSRYMWAYFIKTKDEALVMLNKFKLQVEKESTYKVKMLRTDRGGEFNSRLFNEFCEQEGIKRQLTAPYTPQQNGVVERRNRTVLGVTRSILKAMEVPESFWGEAVCHAVYLLNRVPTKGVKRGTPYENWRGRKPTLNHIRVFGCVAHMKKMNQVTKLGDRSIPMVNLGIEEGSKAYRLYNPITKKIAMGRDIIFEENRKWAWEEIDRSQPTTMTDHVTIQLKNIEGPTNVNPANNIGIRSPPSPKTPNASNFLFDSTDTSDGQQNSIKSVTSSTGDARTQQSSTDGAFFYHTPLRGFRSIQEVYQKTTEMNDEEVRGLYDQELLLADDEPTTFKEAVQYNDWKRAMKAELDSIEKNQTWDLVDLPVGHKTIGLKWVYKLKKDADGKVTKCKARLVAKGYVQRKGIDFDEVFAPVARLETIRLLLAIAAKEGWVMHHLDVKSAFLNGELVEEVYVSQPEGFVVKGKEEKVYRLMKALYGLRQAPRAWNARLDKSLKNLGFTRCAHEQAVYTCKTFDLILIVGVYVDDLIVTGSNEKAIYDFKGRMMKVFDMSDLGLLSYYLGIEVEQRKDGISLKQSGYAKKILNAAGMLDCNPSKWPMESKLQLTKDENGEAVNPTDYRRLIGSLRYLLHTRPDLGYSTGILSRFMEKPRISHFKAMKQVLRYVKGTVGYGLKFRRGGDGKLLGYSDSSHGLDVEDRKGTTGMVFYYSNNLVTWASQKQQTVALSSCEAEFMAATAAACQSLWLRNLVSDLTGEKAQQVTLLVDNVSAIALMKNPVFHGRSKHIDTKYHFIRECVEQGQIHVQHVSGELQKADILTKALPRVKFGEMRALMGIEDLGDPSQH</sequence>
<dbReference type="Proteomes" id="UP001056120">
    <property type="component" value="Linkage Group LG20"/>
</dbReference>
<organism evidence="1 2">
    <name type="scientific">Smallanthus sonchifolius</name>
    <dbReference type="NCBI Taxonomy" id="185202"/>
    <lineage>
        <taxon>Eukaryota</taxon>
        <taxon>Viridiplantae</taxon>
        <taxon>Streptophyta</taxon>
        <taxon>Embryophyta</taxon>
        <taxon>Tracheophyta</taxon>
        <taxon>Spermatophyta</taxon>
        <taxon>Magnoliopsida</taxon>
        <taxon>eudicotyledons</taxon>
        <taxon>Gunneridae</taxon>
        <taxon>Pentapetalae</taxon>
        <taxon>asterids</taxon>
        <taxon>campanulids</taxon>
        <taxon>Asterales</taxon>
        <taxon>Asteraceae</taxon>
        <taxon>Asteroideae</taxon>
        <taxon>Heliantheae alliance</taxon>
        <taxon>Millerieae</taxon>
        <taxon>Smallanthus</taxon>
    </lineage>
</organism>
<name>A0ACB9D8Z6_9ASTR</name>
<reference evidence="2" key="1">
    <citation type="journal article" date="2022" name="Mol. Ecol. Resour.">
        <title>The genomes of chicory, endive, great burdock and yacon provide insights into Asteraceae palaeo-polyploidization history and plant inulin production.</title>
        <authorList>
            <person name="Fan W."/>
            <person name="Wang S."/>
            <person name="Wang H."/>
            <person name="Wang A."/>
            <person name="Jiang F."/>
            <person name="Liu H."/>
            <person name="Zhao H."/>
            <person name="Xu D."/>
            <person name="Zhang Y."/>
        </authorList>
    </citation>
    <scope>NUCLEOTIDE SEQUENCE [LARGE SCALE GENOMIC DNA]</scope>
    <source>
        <strain evidence="2">cv. Yunnan</strain>
    </source>
</reference>
<evidence type="ECO:0000313" key="1">
    <source>
        <dbReference type="EMBL" id="KAI3742956.1"/>
    </source>
</evidence>
<evidence type="ECO:0000313" key="2">
    <source>
        <dbReference type="Proteomes" id="UP001056120"/>
    </source>
</evidence>
<keyword evidence="2" id="KW-1185">Reference proteome</keyword>
<reference evidence="1 2" key="2">
    <citation type="journal article" date="2022" name="Mol. Ecol. Resour.">
        <title>The genomes of chicory, endive, great burdock and yacon provide insights into Asteraceae paleo-polyploidization history and plant inulin production.</title>
        <authorList>
            <person name="Fan W."/>
            <person name="Wang S."/>
            <person name="Wang H."/>
            <person name="Wang A."/>
            <person name="Jiang F."/>
            <person name="Liu H."/>
            <person name="Zhao H."/>
            <person name="Xu D."/>
            <person name="Zhang Y."/>
        </authorList>
    </citation>
    <scope>NUCLEOTIDE SEQUENCE [LARGE SCALE GENOMIC DNA]</scope>
    <source>
        <strain evidence="2">cv. Yunnan</strain>
        <tissue evidence="1">Leaves</tissue>
    </source>
</reference>
<gene>
    <name evidence="1" type="ORF">L1987_60655</name>
</gene>
<proteinExistence type="predicted"/>
<dbReference type="EMBL" id="CM042037">
    <property type="protein sequence ID" value="KAI3742956.1"/>
    <property type="molecule type" value="Genomic_DNA"/>
</dbReference>
<comment type="caution">
    <text evidence="1">The sequence shown here is derived from an EMBL/GenBank/DDBJ whole genome shotgun (WGS) entry which is preliminary data.</text>
</comment>
<accession>A0ACB9D8Z6</accession>
<protein>
    <submittedName>
        <fullName evidence="1">Uncharacterized protein</fullName>
    </submittedName>
</protein>